<dbReference type="GO" id="GO:0000122">
    <property type="term" value="P:negative regulation of transcription by RNA polymerase II"/>
    <property type="evidence" value="ECO:0007669"/>
    <property type="project" value="InterPro"/>
</dbReference>
<protein>
    <recommendedName>
        <fullName evidence="11">Protein HEXIM1</fullName>
    </recommendedName>
</protein>
<keyword evidence="10" id="KW-1185">Reference proteome</keyword>
<reference evidence="9" key="2">
    <citation type="submission" date="2015-02" db="UniProtKB">
        <authorList>
            <consortium name="EnsemblMetazoa"/>
        </authorList>
    </citation>
    <scope>IDENTIFICATION</scope>
</reference>
<feature type="compositionally biased region" description="Basic residues" evidence="8">
    <location>
        <begin position="85"/>
        <end position="96"/>
    </location>
</feature>
<dbReference type="EMBL" id="JH431580">
    <property type="status" value="NOT_ANNOTATED_CDS"/>
    <property type="molecule type" value="Genomic_DNA"/>
</dbReference>
<feature type="region of interest" description="Disordered" evidence="8">
    <location>
        <begin position="197"/>
        <end position="223"/>
    </location>
</feature>
<dbReference type="GO" id="GO:0005654">
    <property type="term" value="C:nucleoplasm"/>
    <property type="evidence" value="ECO:0007669"/>
    <property type="project" value="TreeGrafter"/>
</dbReference>
<feature type="compositionally biased region" description="Basic and acidic residues" evidence="8">
    <location>
        <begin position="197"/>
        <end position="206"/>
    </location>
</feature>
<dbReference type="OMA" id="WEEKQQF"/>
<dbReference type="PRINTS" id="PR02094">
    <property type="entry name" value="HEXIMFAMILY"/>
</dbReference>
<dbReference type="eggNOG" id="ENOG502QQP8">
    <property type="taxonomic scope" value="Eukaryota"/>
</dbReference>
<dbReference type="AlphaFoldDB" id="T1IVB5"/>
<proteinExistence type="inferred from homology"/>
<organism evidence="9 10">
    <name type="scientific">Strigamia maritima</name>
    <name type="common">European centipede</name>
    <name type="synonym">Geophilus maritimus</name>
    <dbReference type="NCBI Taxonomy" id="126957"/>
    <lineage>
        <taxon>Eukaryota</taxon>
        <taxon>Metazoa</taxon>
        <taxon>Ecdysozoa</taxon>
        <taxon>Arthropoda</taxon>
        <taxon>Myriapoda</taxon>
        <taxon>Chilopoda</taxon>
        <taxon>Pleurostigmophora</taxon>
        <taxon>Geophilomorpha</taxon>
        <taxon>Linotaeniidae</taxon>
        <taxon>Strigamia</taxon>
    </lineage>
</organism>
<feature type="compositionally biased region" description="Basic residues" evidence="8">
    <location>
        <begin position="51"/>
        <end position="64"/>
    </location>
</feature>
<evidence type="ECO:0008006" key="11">
    <source>
        <dbReference type="Google" id="ProtNLM"/>
    </source>
</evidence>
<dbReference type="GO" id="GO:0005737">
    <property type="term" value="C:cytoplasm"/>
    <property type="evidence" value="ECO:0007669"/>
    <property type="project" value="InterPro"/>
</dbReference>
<dbReference type="GO" id="GO:0097322">
    <property type="term" value="F:7SK snRNA binding"/>
    <property type="evidence" value="ECO:0007669"/>
    <property type="project" value="TreeGrafter"/>
</dbReference>
<evidence type="ECO:0000256" key="8">
    <source>
        <dbReference type="SAM" id="MobiDB-lite"/>
    </source>
</evidence>
<dbReference type="PANTHER" id="PTHR13469">
    <property type="entry name" value="HEXAMETHYLENE BISACETAMIDE INDUCIBLE 1"/>
    <property type="match status" value="1"/>
</dbReference>
<feature type="compositionally biased region" description="Basic and acidic residues" evidence="8">
    <location>
        <begin position="1"/>
        <end position="10"/>
    </location>
</feature>
<evidence type="ECO:0000256" key="7">
    <source>
        <dbReference type="ARBA" id="ARBA00023242"/>
    </source>
</evidence>
<dbReference type="InterPro" id="IPR024872">
    <property type="entry name" value="HEXIM"/>
</dbReference>
<evidence type="ECO:0000313" key="10">
    <source>
        <dbReference type="Proteomes" id="UP000014500"/>
    </source>
</evidence>
<feature type="region of interest" description="Disordered" evidence="8">
    <location>
        <begin position="77"/>
        <end position="110"/>
    </location>
</feature>
<dbReference type="EnsemblMetazoa" id="SMAR005109-RA">
    <property type="protein sequence ID" value="SMAR005109-PA"/>
    <property type="gene ID" value="SMAR005109"/>
</dbReference>
<evidence type="ECO:0000256" key="4">
    <source>
        <dbReference type="ARBA" id="ARBA00023015"/>
    </source>
</evidence>
<feature type="compositionally biased region" description="Polar residues" evidence="8">
    <location>
        <begin position="20"/>
        <end position="44"/>
    </location>
</feature>
<keyword evidence="3" id="KW-0678">Repressor</keyword>
<keyword evidence="5" id="KW-0175">Coiled coil</keyword>
<dbReference type="PhylomeDB" id="T1IVB5"/>
<evidence type="ECO:0000256" key="6">
    <source>
        <dbReference type="ARBA" id="ARBA00023163"/>
    </source>
</evidence>
<dbReference type="HOGENOM" id="CLU_066028_3_0_1"/>
<dbReference type="STRING" id="126957.T1IVB5"/>
<dbReference type="PANTHER" id="PTHR13469:SF8">
    <property type="entry name" value="HEXIM P-TEFB COMPLEX SUBUNIT 1"/>
    <property type="match status" value="1"/>
</dbReference>
<keyword evidence="7" id="KW-0539">Nucleus</keyword>
<accession>T1IVB5</accession>
<evidence type="ECO:0000256" key="2">
    <source>
        <dbReference type="ARBA" id="ARBA00008409"/>
    </source>
</evidence>
<comment type="similarity">
    <text evidence="2">Belongs to the HEXIM family.</text>
</comment>
<evidence type="ECO:0000256" key="3">
    <source>
        <dbReference type="ARBA" id="ARBA00022491"/>
    </source>
</evidence>
<sequence>MDEIAESKEEINEETEDLQDTSGEGVTASANMSDMNISNESESCLQEDRQKTKKHNRGKGRKHKWRPYYKLSWKEKDELDDRSARRAAKKRERRFAHGQPVAPYNTTQFLMEDQNVREPDLEMIATGHRHHRESTSLESSDEFYSSPEDEEEFLQKEFSEVYERINAERLNSMSKSELIQEYIQLEDRVDKFEQKLKSVTESKSNDTESESQPVSNSQSENAEKIKVFDAEIKKLTKANHLLKKENMKLSKKV</sequence>
<reference evidence="10" key="1">
    <citation type="submission" date="2011-05" db="EMBL/GenBank/DDBJ databases">
        <authorList>
            <person name="Richards S.R."/>
            <person name="Qu J."/>
            <person name="Jiang H."/>
            <person name="Jhangiani S.N."/>
            <person name="Agravi P."/>
            <person name="Goodspeed R."/>
            <person name="Gross S."/>
            <person name="Mandapat C."/>
            <person name="Jackson L."/>
            <person name="Mathew T."/>
            <person name="Pu L."/>
            <person name="Thornton R."/>
            <person name="Saada N."/>
            <person name="Wilczek-Boney K.B."/>
            <person name="Lee S."/>
            <person name="Kovar C."/>
            <person name="Wu Y."/>
            <person name="Scherer S.E."/>
            <person name="Worley K.C."/>
            <person name="Muzny D.M."/>
            <person name="Gibbs R."/>
        </authorList>
    </citation>
    <scope>NUCLEOTIDE SEQUENCE</scope>
    <source>
        <strain evidence="10">Brora</strain>
    </source>
</reference>
<evidence type="ECO:0000313" key="9">
    <source>
        <dbReference type="EnsemblMetazoa" id="SMAR005109-PA"/>
    </source>
</evidence>
<keyword evidence="6" id="KW-0804">Transcription</keyword>
<feature type="region of interest" description="Disordered" evidence="8">
    <location>
        <begin position="127"/>
        <end position="149"/>
    </location>
</feature>
<dbReference type="Proteomes" id="UP000014500">
    <property type="component" value="Unassembled WGS sequence"/>
</dbReference>
<feature type="compositionally biased region" description="Polar residues" evidence="8">
    <location>
        <begin position="210"/>
        <end position="220"/>
    </location>
</feature>
<feature type="region of interest" description="Disordered" evidence="8">
    <location>
        <begin position="1"/>
        <end position="64"/>
    </location>
</feature>
<evidence type="ECO:0000256" key="5">
    <source>
        <dbReference type="ARBA" id="ARBA00023054"/>
    </source>
</evidence>
<name>T1IVB5_STRMM</name>
<dbReference type="Pfam" id="PF15313">
    <property type="entry name" value="HEXIM"/>
    <property type="match status" value="1"/>
</dbReference>
<dbReference type="GO" id="GO:0004861">
    <property type="term" value="F:cyclin-dependent protein serine/threonine kinase inhibitor activity"/>
    <property type="evidence" value="ECO:0007669"/>
    <property type="project" value="InterPro"/>
</dbReference>
<comment type="subcellular location">
    <subcellularLocation>
        <location evidence="1">Nucleus</location>
    </subcellularLocation>
</comment>
<keyword evidence="4" id="KW-0805">Transcription regulation</keyword>
<dbReference type="Gene3D" id="6.10.250.2910">
    <property type="match status" value="1"/>
</dbReference>
<evidence type="ECO:0000256" key="1">
    <source>
        <dbReference type="ARBA" id="ARBA00004123"/>
    </source>
</evidence>